<dbReference type="AlphaFoldDB" id="A0A1L5F8R8"/>
<dbReference type="SUPFAM" id="SSF50331">
    <property type="entry name" value="MOP-like"/>
    <property type="match status" value="1"/>
</dbReference>
<dbReference type="Pfam" id="PF00005">
    <property type="entry name" value="ABC_tran"/>
    <property type="match status" value="1"/>
</dbReference>
<dbReference type="GO" id="GO:0005524">
    <property type="term" value="F:ATP binding"/>
    <property type="evidence" value="ECO:0007669"/>
    <property type="project" value="UniProtKB-KW"/>
</dbReference>
<dbReference type="EMBL" id="CP018335">
    <property type="protein sequence ID" value="APM39210.1"/>
    <property type="molecule type" value="Genomic_DNA"/>
</dbReference>
<evidence type="ECO:0000256" key="2">
    <source>
        <dbReference type="ARBA" id="ARBA00022741"/>
    </source>
</evidence>
<dbReference type="GO" id="GO:0015419">
    <property type="term" value="F:ABC-type sulfate transporter activity"/>
    <property type="evidence" value="ECO:0007669"/>
    <property type="project" value="InterPro"/>
</dbReference>
<organism evidence="8 9">
    <name type="scientific">Clostridium kluyveri</name>
    <dbReference type="NCBI Taxonomy" id="1534"/>
    <lineage>
        <taxon>Bacteria</taxon>
        <taxon>Bacillati</taxon>
        <taxon>Bacillota</taxon>
        <taxon>Clostridia</taxon>
        <taxon>Eubacteriales</taxon>
        <taxon>Clostridiaceae</taxon>
        <taxon>Clostridium</taxon>
    </lineage>
</organism>
<evidence type="ECO:0000256" key="5">
    <source>
        <dbReference type="ARBA" id="ARBA00023032"/>
    </source>
</evidence>
<protein>
    <recommendedName>
        <fullName evidence="6">ABC-type quaternary amine transporter</fullName>
        <ecNumber evidence="6">7.6.2.9</ecNumber>
    </recommendedName>
</protein>
<name>A0A1L5F8R8_CLOKL</name>
<dbReference type="InterPro" id="IPR003593">
    <property type="entry name" value="AAA+_ATPase"/>
</dbReference>
<dbReference type="GO" id="GO:0015418">
    <property type="term" value="F:ABC-type quaternary ammonium compound transporting activity"/>
    <property type="evidence" value="ECO:0007669"/>
    <property type="project" value="UniProtKB-EC"/>
</dbReference>
<keyword evidence="1" id="KW-0813">Transport</keyword>
<dbReference type="FunFam" id="3.40.50.300:FF:000425">
    <property type="entry name" value="Probable ABC transporter, ATP-binding subunit"/>
    <property type="match status" value="1"/>
</dbReference>
<evidence type="ECO:0000256" key="6">
    <source>
        <dbReference type="ARBA" id="ARBA00066388"/>
    </source>
</evidence>
<dbReference type="Proteomes" id="UP000184604">
    <property type="component" value="Chromosome"/>
</dbReference>
<proteinExistence type="predicted"/>
<dbReference type="InterPro" id="IPR008995">
    <property type="entry name" value="Mo/tungstate-bd_C_term_dom"/>
</dbReference>
<dbReference type="EC" id="7.6.2.9" evidence="6"/>
<dbReference type="Gene3D" id="3.40.50.300">
    <property type="entry name" value="P-loop containing nucleotide triphosphate hydrolases"/>
    <property type="match status" value="1"/>
</dbReference>
<dbReference type="InterPro" id="IPR005666">
    <property type="entry name" value="Sulph_transpt1"/>
</dbReference>
<keyword evidence="3 8" id="KW-0067">ATP-binding</keyword>
<evidence type="ECO:0000313" key="8">
    <source>
        <dbReference type="EMBL" id="APM39210.1"/>
    </source>
</evidence>
<dbReference type="PROSITE" id="PS00211">
    <property type="entry name" value="ABC_TRANSPORTER_1"/>
    <property type="match status" value="1"/>
</dbReference>
<dbReference type="SMART" id="SM00382">
    <property type="entry name" value="AAA"/>
    <property type="match status" value="1"/>
</dbReference>
<dbReference type="PROSITE" id="PS50893">
    <property type="entry name" value="ABC_TRANSPORTER_2"/>
    <property type="match status" value="1"/>
</dbReference>
<dbReference type="PANTHER" id="PTHR42781:SF4">
    <property type="entry name" value="SPERMIDINE_PUTRESCINE IMPORT ATP-BINDING PROTEIN POTA"/>
    <property type="match status" value="1"/>
</dbReference>
<sequence length="353" mass="39191">MYVEVRNLNKNFGSYKASKNISFGIERGKLIGLLGPSGSGKTTILRIIAGLETADSGEIYIDGKLVNDISPGKRGIGFVFQNYALFRNMTVYQNIAFGLSIKKEDKKYIKERVTELIELIGLKGLEKRYPSQLSGGQKQRVAFARAIAPKPQLLLLDEPFAAIDAKVRKELRTWLKQMIHKLGITSIFVTHDQEEAVEVADEIIITNLGSIEQIGSSVEIYKNPKTAFVATFVGESTIIKDFSEFKAFKRLPSGAKAIIRPEFVEIGRKGEIQSELACDKGTITDISFAGSNWVVTAKIGNTEISGVYSLEKDNLNLGEEVIVLVHRLYLFNDDNKVEIIENNLKSDTTSAYI</sequence>
<dbReference type="InterPro" id="IPR003439">
    <property type="entry name" value="ABC_transporter-like_ATP-bd"/>
</dbReference>
<evidence type="ECO:0000256" key="4">
    <source>
        <dbReference type="ARBA" id="ARBA00022967"/>
    </source>
</evidence>
<feature type="domain" description="ABC transporter" evidence="7">
    <location>
        <begin position="3"/>
        <end position="233"/>
    </location>
</feature>
<keyword evidence="4" id="KW-1278">Translocase</keyword>
<evidence type="ECO:0000256" key="3">
    <source>
        <dbReference type="ARBA" id="ARBA00022840"/>
    </source>
</evidence>
<dbReference type="InterPro" id="IPR050093">
    <property type="entry name" value="ABC_SmlMolc_Importer"/>
</dbReference>
<evidence type="ECO:0000259" key="7">
    <source>
        <dbReference type="PROSITE" id="PS50893"/>
    </source>
</evidence>
<dbReference type="InterPro" id="IPR017871">
    <property type="entry name" value="ABC_transporter-like_CS"/>
</dbReference>
<evidence type="ECO:0000313" key="9">
    <source>
        <dbReference type="Proteomes" id="UP000184604"/>
    </source>
</evidence>
<dbReference type="RefSeq" id="WP_073538844.1">
    <property type="nucleotide sequence ID" value="NZ_CP018335.1"/>
</dbReference>
<gene>
    <name evidence="8" type="ORF">BS101_10870</name>
</gene>
<keyword evidence="5" id="KW-0764">Sulfate transport</keyword>
<dbReference type="GO" id="GO:0016887">
    <property type="term" value="F:ATP hydrolysis activity"/>
    <property type="evidence" value="ECO:0007669"/>
    <property type="project" value="InterPro"/>
</dbReference>
<reference evidence="8 9" key="1">
    <citation type="submission" date="2016-12" db="EMBL/GenBank/DDBJ databases">
        <title>Complete genome sequence of Clostridium kluyveri JZZ isolated from the pit mud of a Chinese flavor liquor-making factory.</title>
        <authorList>
            <person name="Wang Y."/>
        </authorList>
    </citation>
    <scope>NUCLEOTIDE SEQUENCE [LARGE SCALE GENOMIC DNA]</scope>
    <source>
        <strain evidence="8 9">JZZ</strain>
    </source>
</reference>
<dbReference type="OrthoDB" id="9802264at2"/>
<dbReference type="InterPro" id="IPR027417">
    <property type="entry name" value="P-loop_NTPase"/>
</dbReference>
<dbReference type="SUPFAM" id="SSF52540">
    <property type="entry name" value="P-loop containing nucleoside triphosphate hydrolases"/>
    <property type="match status" value="1"/>
</dbReference>
<accession>A0A1L5F8R8</accession>
<dbReference type="NCBIfam" id="TIGR00968">
    <property type="entry name" value="3a0106s01"/>
    <property type="match status" value="1"/>
</dbReference>
<dbReference type="GO" id="GO:0043190">
    <property type="term" value="C:ATP-binding cassette (ABC) transporter complex"/>
    <property type="evidence" value="ECO:0007669"/>
    <property type="project" value="InterPro"/>
</dbReference>
<evidence type="ECO:0000256" key="1">
    <source>
        <dbReference type="ARBA" id="ARBA00022448"/>
    </source>
</evidence>
<keyword evidence="2" id="KW-0547">Nucleotide-binding</keyword>
<dbReference type="PANTHER" id="PTHR42781">
    <property type="entry name" value="SPERMIDINE/PUTRESCINE IMPORT ATP-BINDING PROTEIN POTA"/>
    <property type="match status" value="1"/>
</dbReference>